<dbReference type="InterPro" id="IPR009057">
    <property type="entry name" value="Homeodomain-like_sf"/>
</dbReference>
<dbReference type="InterPro" id="IPR023772">
    <property type="entry name" value="DNA-bd_HTH_TetR-type_CS"/>
</dbReference>
<evidence type="ECO:0000313" key="7">
    <source>
        <dbReference type="EMBL" id="GGE69584.1"/>
    </source>
</evidence>
<dbReference type="AlphaFoldDB" id="A0A917ERB1"/>
<dbReference type="Gene3D" id="1.10.357.10">
    <property type="entry name" value="Tetracycline Repressor, domain 2"/>
    <property type="match status" value="1"/>
</dbReference>
<reference evidence="7" key="2">
    <citation type="submission" date="2020-09" db="EMBL/GenBank/DDBJ databases">
        <authorList>
            <person name="Sun Q."/>
            <person name="Zhou Y."/>
        </authorList>
    </citation>
    <scope>NUCLEOTIDE SEQUENCE</scope>
    <source>
        <strain evidence="7">CGMCC 1.12698</strain>
    </source>
</reference>
<protein>
    <recommendedName>
        <fullName evidence="6">HTH tetR-type domain-containing protein</fullName>
    </recommendedName>
</protein>
<name>A0A917ERB1_9BACI</name>
<dbReference type="PROSITE" id="PS50977">
    <property type="entry name" value="HTH_TETR_2"/>
    <property type="match status" value="1"/>
</dbReference>
<sequence length="204" mass="23763">MPKISEAKRIERKQLILEKALEVFSEKGYCSTSIDDIGKKANISKGLIYTYFKSKEELFLEIAENWNRMQQQGNVPDNDIKNSDGLKISDKLIILWDEIVNQWTSENLMFARILYEFWFESSKIPELQQIMMKRSQASLGLVEKIILESNPTIDPAMSTAFSRLWWAQIDGLVVYFVNHGKVPDEGEMSRIRSIIKHMSEFFDK</sequence>
<dbReference type="GO" id="GO:0003677">
    <property type="term" value="F:DNA binding"/>
    <property type="evidence" value="ECO:0007669"/>
    <property type="project" value="UniProtKB-UniRule"/>
</dbReference>
<evidence type="ECO:0000256" key="5">
    <source>
        <dbReference type="PROSITE-ProRule" id="PRU00335"/>
    </source>
</evidence>
<dbReference type="PROSITE" id="PS01081">
    <property type="entry name" value="HTH_TETR_1"/>
    <property type="match status" value="1"/>
</dbReference>
<dbReference type="GO" id="GO:0045892">
    <property type="term" value="P:negative regulation of DNA-templated transcription"/>
    <property type="evidence" value="ECO:0007669"/>
    <property type="project" value="UniProtKB-ARBA"/>
</dbReference>
<accession>A0A917ERB1</accession>
<evidence type="ECO:0000256" key="3">
    <source>
        <dbReference type="ARBA" id="ARBA00023125"/>
    </source>
</evidence>
<dbReference type="RefSeq" id="WP_188388176.1">
    <property type="nucleotide sequence ID" value="NZ_BMFK01000001.1"/>
</dbReference>
<keyword evidence="8" id="KW-1185">Reference proteome</keyword>
<dbReference type="PANTHER" id="PTHR43479:SF11">
    <property type="entry name" value="ACREF_ENVCD OPERON REPRESSOR-RELATED"/>
    <property type="match status" value="1"/>
</dbReference>
<dbReference type="Pfam" id="PF00440">
    <property type="entry name" value="TetR_N"/>
    <property type="match status" value="1"/>
</dbReference>
<reference evidence="7" key="1">
    <citation type="journal article" date="2014" name="Int. J. Syst. Evol. Microbiol.">
        <title>Complete genome sequence of Corynebacterium casei LMG S-19264T (=DSM 44701T), isolated from a smear-ripened cheese.</title>
        <authorList>
            <consortium name="US DOE Joint Genome Institute (JGI-PGF)"/>
            <person name="Walter F."/>
            <person name="Albersmeier A."/>
            <person name="Kalinowski J."/>
            <person name="Ruckert C."/>
        </authorList>
    </citation>
    <scope>NUCLEOTIDE SEQUENCE</scope>
    <source>
        <strain evidence="7">CGMCC 1.12698</strain>
    </source>
</reference>
<keyword evidence="4" id="KW-0804">Transcription</keyword>
<dbReference type="Proteomes" id="UP000605259">
    <property type="component" value="Unassembled WGS sequence"/>
</dbReference>
<dbReference type="PRINTS" id="PR00455">
    <property type="entry name" value="HTHTETR"/>
</dbReference>
<evidence type="ECO:0000259" key="6">
    <source>
        <dbReference type="PROSITE" id="PS50977"/>
    </source>
</evidence>
<dbReference type="InterPro" id="IPR001647">
    <property type="entry name" value="HTH_TetR"/>
</dbReference>
<evidence type="ECO:0000256" key="2">
    <source>
        <dbReference type="ARBA" id="ARBA00023015"/>
    </source>
</evidence>
<dbReference type="SUPFAM" id="SSF46689">
    <property type="entry name" value="Homeodomain-like"/>
    <property type="match status" value="1"/>
</dbReference>
<dbReference type="Gene3D" id="1.10.10.60">
    <property type="entry name" value="Homeodomain-like"/>
    <property type="match status" value="1"/>
</dbReference>
<dbReference type="InterPro" id="IPR050624">
    <property type="entry name" value="HTH-type_Tx_Regulator"/>
</dbReference>
<feature type="DNA-binding region" description="H-T-H motif" evidence="5">
    <location>
        <begin position="33"/>
        <end position="52"/>
    </location>
</feature>
<dbReference type="EMBL" id="BMFK01000001">
    <property type="protein sequence ID" value="GGE69584.1"/>
    <property type="molecule type" value="Genomic_DNA"/>
</dbReference>
<gene>
    <name evidence="7" type="ORF">GCM10007140_19540</name>
</gene>
<keyword evidence="2" id="KW-0805">Transcription regulation</keyword>
<proteinExistence type="predicted"/>
<evidence type="ECO:0000313" key="8">
    <source>
        <dbReference type="Proteomes" id="UP000605259"/>
    </source>
</evidence>
<evidence type="ECO:0000256" key="4">
    <source>
        <dbReference type="ARBA" id="ARBA00023163"/>
    </source>
</evidence>
<keyword evidence="3 5" id="KW-0238">DNA-binding</keyword>
<comment type="caution">
    <text evidence="7">The sequence shown here is derived from an EMBL/GenBank/DDBJ whole genome shotgun (WGS) entry which is preliminary data.</text>
</comment>
<organism evidence="7 8">
    <name type="scientific">Priestia taiwanensis</name>
    <dbReference type="NCBI Taxonomy" id="1347902"/>
    <lineage>
        <taxon>Bacteria</taxon>
        <taxon>Bacillati</taxon>
        <taxon>Bacillota</taxon>
        <taxon>Bacilli</taxon>
        <taxon>Bacillales</taxon>
        <taxon>Bacillaceae</taxon>
        <taxon>Priestia</taxon>
    </lineage>
</organism>
<dbReference type="PANTHER" id="PTHR43479">
    <property type="entry name" value="ACREF/ENVCD OPERON REPRESSOR-RELATED"/>
    <property type="match status" value="1"/>
</dbReference>
<keyword evidence="1" id="KW-0678">Repressor</keyword>
<dbReference type="FunFam" id="1.10.10.60:FF:000141">
    <property type="entry name" value="TetR family transcriptional regulator"/>
    <property type="match status" value="1"/>
</dbReference>
<feature type="domain" description="HTH tetR-type" evidence="6">
    <location>
        <begin position="10"/>
        <end position="70"/>
    </location>
</feature>
<evidence type="ECO:0000256" key="1">
    <source>
        <dbReference type="ARBA" id="ARBA00022491"/>
    </source>
</evidence>